<proteinExistence type="predicted"/>
<dbReference type="AlphaFoldDB" id="A0A412TSC8"/>
<dbReference type="Proteomes" id="UP000284243">
    <property type="component" value="Unassembled WGS sequence"/>
</dbReference>
<accession>A0A412TSC8</accession>
<name>A0A412TSC8_9BACT</name>
<organism evidence="1 2">
    <name type="scientific">Odoribacter splanchnicus</name>
    <dbReference type="NCBI Taxonomy" id="28118"/>
    <lineage>
        <taxon>Bacteria</taxon>
        <taxon>Pseudomonadati</taxon>
        <taxon>Bacteroidota</taxon>
        <taxon>Bacteroidia</taxon>
        <taxon>Bacteroidales</taxon>
        <taxon>Odoribacteraceae</taxon>
        <taxon>Odoribacter</taxon>
    </lineage>
</organism>
<protein>
    <submittedName>
        <fullName evidence="1">Uncharacterized protein</fullName>
    </submittedName>
</protein>
<comment type="caution">
    <text evidence="1">The sequence shown here is derived from an EMBL/GenBank/DDBJ whole genome shotgun (WGS) entry which is preliminary data.</text>
</comment>
<dbReference type="EMBL" id="QRYC01000008">
    <property type="protein sequence ID" value="RGU56764.1"/>
    <property type="molecule type" value="Genomic_DNA"/>
</dbReference>
<evidence type="ECO:0000313" key="2">
    <source>
        <dbReference type="Proteomes" id="UP000284243"/>
    </source>
</evidence>
<gene>
    <name evidence="1" type="ORF">DWW57_07800</name>
</gene>
<sequence length="109" mass="12817">MAAPFVGRWRYEANQLYYEMEVTAGIYNLCFYSVKDTLGNELWCGVTRFRMKKEGDKLISEELDTRQNELGIGEWQSVDQNELRIKIWDNGNPEEAGTVRIYRRLNEEG</sequence>
<evidence type="ECO:0000313" key="1">
    <source>
        <dbReference type="EMBL" id="RGU56764.1"/>
    </source>
</evidence>
<dbReference type="RefSeq" id="WP_118160232.1">
    <property type="nucleotide sequence ID" value="NZ_JADMUD010000023.1"/>
</dbReference>
<reference evidence="1 2" key="1">
    <citation type="submission" date="2018-08" db="EMBL/GenBank/DDBJ databases">
        <title>A genome reference for cultivated species of the human gut microbiota.</title>
        <authorList>
            <person name="Zou Y."/>
            <person name="Xue W."/>
            <person name="Luo G."/>
        </authorList>
    </citation>
    <scope>NUCLEOTIDE SEQUENCE [LARGE SCALE GENOMIC DNA]</scope>
    <source>
        <strain evidence="1 2">AF16-14</strain>
    </source>
</reference>